<reference evidence="5" key="2">
    <citation type="submission" date="2024-08" db="UniProtKB">
        <authorList>
            <consortium name="EnsemblMetazoa"/>
        </authorList>
    </citation>
    <scope>IDENTIFICATION</scope>
</reference>
<evidence type="ECO:0000256" key="1">
    <source>
        <dbReference type="ARBA" id="ARBA00004123"/>
    </source>
</evidence>
<evidence type="ECO:0000313" key="4">
    <source>
        <dbReference type="EMBL" id="ENN72938.1"/>
    </source>
</evidence>
<keyword evidence="6" id="KW-1185">Reference proteome</keyword>
<dbReference type="GO" id="GO:0035861">
    <property type="term" value="C:site of double-strand break"/>
    <property type="evidence" value="ECO:0007669"/>
    <property type="project" value="TreeGrafter"/>
</dbReference>
<sequence>MDNVRDIVNGAQLPRFLGKNVSIIGKAGGADPGAASFTIVTTDNVQVQVIPNEPPTQPVSGWVEVRGECTSRNSIKALDYVIFGNEKFDAKGYNELCSLLYAVPDIWSTEGAPQF</sequence>
<dbReference type="Gene3D" id="2.40.50.140">
    <property type="entry name" value="Nucleic acid-binding proteins"/>
    <property type="match status" value="1"/>
</dbReference>
<evidence type="ECO:0000313" key="6">
    <source>
        <dbReference type="Proteomes" id="UP000019118"/>
    </source>
</evidence>
<dbReference type="EnsemblMetazoa" id="XM_019911740.1">
    <property type="protein sequence ID" value="XP_019767299.1"/>
    <property type="gene ID" value="LOC109542495"/>
</dbReference>
<dbReference type="InterPro" id="IPR012340">
    <property type="entry name" value="NA-bd_OB-fold"/>
</dbReference>
<evidence type="ECO:0000313" key="5">
    <source>
        <dbReference type="EnsemblMetazoa" id="XP_019767299.1"/>
    </source>
</evidence>
<proteinExistence type="inferred from homology"/>
<dbReference type="OMA" id="RADEFCT"/>
<keyword evidence="3" id="KW-0539">Nucleus</keyword>
<dbReference type="PANTHER" id="PTHR15114">
    <property type="entry name" value="REPLICATION PROTEIN A3"/>
    <property type="match status" value="1"/>
</dbReference>
<name>N6T5I5_DENPD</name>
<comment type="similarity">
    <text evidence="2">Belongs to the replication factor A protein 3 family.</text>
</comment>
<dbReference type="SUPFAM" id="SSF50249">
    <property type="entry name" value="Nucleic acid-binding proteins"/>
    <property type="match status" value="1"/>
</dbReference>
<dbReference type="AlphaFoldDB" id="N6T5I5"/>
<dbReference type="GO" id="GO:0000724">
    <property type="term" value="P:double-strand break repair via homologous recombination"/>
    <property type="evidence" value="ECO:0007669"/>
    <property type="project" value="TreeGrafter"/>
</dbReference>
<dbReference type="InterPro" id="IPR013970">
    <property type="entry name" value="Rfa2"/>
</dbReference>
<dbReference type="CDD" id="cd04479">
    <property type="entry name" value="RPA3"/>
    <property type="match status" value="1"/>
</dbReference>
<reference evidence="4 6" key="1">
    <citation type="journal article" date="2013" name="Genome Biol.">
        <title>Draft genome of the mountain pine beetle, Dendroctonus ponderosae Hopkins, a major forest pest.</title>
        <authorList>
            <person name="Keeling C.I."/>
            <person name="Yuen M.M."/>
            <person name="Liao N.Y."/>
            <person name="Docking T.R."/>
            <person name="Chan S.K."/>
            <person name="Taylor G.A."/>
            <person name="Palmquist D.L."/>
            <person name="Jackman S.D."/>
            <person name="Nguyen A."/>
            <person name="Li M."/>
            <person name="Henderson H."/>
            <person name="Janes J.K."/>
            <person name="Zhao Y."/>
            <person name="Pandoh P."/>
            <person name="Moore R."/>
            <person name="Sperling F.A."/>
            <person name="Huber D.P."/>
            <person name="Birol I."/>
            <person name="Jones S.J."/>
            <person name="Bohlmann J."/>
        </authorList>
    </citation>
    <scope>NUCLEOTIDE SEQUENCE</scope>
</reference>
<dbReference type="GO" id="GO:0005662">
    <property type="term" value="C:DNA replication factor A complex"/>
    <property type="evidence" value="ECO:0007669"/>
    <property type="project" value="TreeGrafter"/>
</dbReference>
<dbReference type="GO" id="GO:0006298">
    <property type="term" value="P:mismatch repair"/>
    <property type="evidence" value="ECO:0007669"/>
    <property type="project" value="TreeGrafter"/>
</dbReference>
<dbReference type="OrthoDB" id="188186at2759"/>
<evidence type="ECO:0000256" key="3">
    <source>
        <dbReference type="ARBA" id="ARBA00023242"/>
    </source>
</evidence>
<organism evidence="4">
    <name type="scientific">Dendroctonus ponderosae</name>
    <name type="common">Mountain pine beetle</name>
    <dbReference type="NCBI Taxonomy" id="77166"/>
    <lineage>
        <taxon>Eukaryota</taxon>
        <taxon>Metazoa</taxon>
        <taxon>Ecdysozoa</taxon>
        <taxon>Arthropoda</taxon>
        <taxon>Hexapoda</taxon>
        <taxon>Insecta</taxon>
        <taxon>Pterygota</taxon>
        <taxon>Neoptera</taxon>
        <taxon>Endopterygota</taxon>
        <taxon>Coleoptera</taxon>
        <taxon>Polyphaga</taxon>
        <taxon>Cucujiformia</taxon>
        <taxon>Curculionidae</taxon>
        <taxon>Scolytinae</taxon>
        <taxon>Dendroctonus</taxon>
    </lineage>
</organism>
<accession>N6T5I5</accession>
<dbReference type="Pfam" id="PF08661">
    <property type="entry name" value="Rep_fac-A_3"/>
    <property type="match status" value="1"/>
</dbReference>
<dbReference type="GO" id="GO:0003684">
    <property type="term" value="F:damaged DNA binding"/>
    <property type="evidence" value="ECO:0007669"/>
    <property type="project" value="TreeGrafter"/>
</dbReference>
<dbReference type="Proteomes" id="UP000019118">
    <property type="component" value="Unassembled WGS sequence"/>
</dbReference>
<dbReference type="HOGENOM" id="CLU_141922_0_0_1"/>
<gene>
    <name evidence="5" type="primary">109542495</name>
    <name evidence="4" type="ORF">YQE_10431</name>
</gene>
<comment type="subcellular location">
    <subcellularLocation>
        <location evidence="1">Nucleus</location>
    </subcellularLocation>
</comment>
<dbReference type="PANTHER" id="PTHR15114:SF1">
    <property type="entry name" value="REPLICATION PROTEIN A 14 KDA SUBUNIT"/>
    <property type="match status" value="1"/>
</dbReference>
<dbReference type="GO" id="GO:0006289">
    <property type="term" value="P:nucleotide-excision repair"/>
    <property type="evidence" value="ECO:0007669"/>
    <property type="project" value="TreeGrafter"/>
</dbReference>
<feature type="non-terminal residue" evidence="4">
    <location>
        <position position="1"/>
    </location>
</feature>
<evidence type="ECO:0000256" key="2">
    <source>
        <dbReference type="ARBA" id="ARBA00009761"/>
    </source>
</evidence>
<protein>
    <recommendedName>
        <fullName evidence="7">Replication protein A 14 kDa subunit</fullName>
    </recommendedName>
</protein>
<dbReference type="EMBL" id="KB741203">
    <property type="protein sequence ID" value="ENN72938.1"/>
    <property type="molecule type" value="Genomic_DNA"/>
</dbReference>
<dbReference type="GO" id="GO:0006284">
    <property type="term" value="P:base-excision repair"/>
    <property type="evidence" value="ECO:0007669"/>
    <property type="project" value="TreeGrafter"/>
</dbReference>
<dbReference type="GO" id="GO:0003697">
    <property type="term" value="F:single-stranded DNA binding"/>
    <property type="evidence" value="ECO:0007669"/>
    <property type="project" value="TreeGrafter"/>
</dbReference>
<dbReference type="GO" id="GO:0006260">
    <property type="term" value="P:DNA replication"/>
    <property type="evidence" value="ECO:0007669"/>
    <property type="project" value="InterPro"/>
</dbReference>
<dbReference type="KEGG" id="dpa:109542495"/>
<evidence type="ECO:0008006" key="7">
    <source>
        <dbReference type="Google" id="ProtNLM"/>
    </source>
</evidence>